<reference evidence="1" key="1">
    <citation type="submission" date="2023-10" db="EMBL/GenBank/DDBJ databases">
        <title>Genome assembly of Pristionchus species.</title>
        <authorList>
            <person name="Yoshida K."/>
            <person name="Sommer R.J."/>
        </authorList>
    </citation>
    <scope>NUCLEOTIDE SEQUENCE</scope>
    <source>
        <strain evidence="1">RS0144</strain>
    </source>
</reference>
<dbReference type="Proteomes" id="UP001432027">
    <property type="component" value="Unassembled WGS sequence"/>
</dbReference>
<dbReference type="EMBL" id="BTSX01000003">
    <property type="protein sequence ID" value="GMS88745.1"/>
    <property type="molecule type" value="Genomic_DNA"/>
</dbReference>
<evidence type="ECO:0008006" key="3">
    <source>
        <dbReference type="Google" id="ProtNLM"/>
    </source>
</evidence>
<gene>
    <name evidence="1" type="ORF">PENTCL1PPCAC_10920</name>
</gene>
<sequence length="123" mass="14037">SFAYPSSLFPSLPGTLSFVVRSSLFHYSCLPSHPPMNSTYSPFSWTWFPSQSTTFDLPILQLLQSLLLLSTEFSLQSLFHLCSLLLELSLLLIPCMDFMPRFLHMSIALIHKLLEQRHGKVFA</sequence>
<keyword evidence="2" id="KW-1185">Reference proteome</keyword>
<organism evidence="1 2">
    <name type="scientific">Pristionchus entomophagus</name>
    <dbReference type="NCBI Taxonomy" id="358040"/>
    <lineage>
        <taxon>Eukaryota</taxon>
        <taxon>Metazoa</taxon>
        <taxon>Ecdysozoa</taxon>
        <taxon>Nematoda</taxon>
        <taxon>Chromadorea</taxon>
        <taxon>Rhabditida</taxon>
        <taxon>Rhabditina</taxon>
        <taxon>Diplogasteromorpha</taxon>
        <taxon>Diplogasteroidea</taxon>
        <taxon>Neodiplogasteridae</taxon>
        <taxon>Pristionchus</taxon>
    </lineage>
</organism>
<evidence type="ECO:0000313" key="1">
    <source>
        <dbReference type="EMBL" id="GMS88745.1"/>
    </source>
</evidence>
<comment type="caution">
    <text evidence="1">The sequence shown here is derived from an EMBL/GenBank/DDBJ whole genome shotgun (WGS) entry which is preliminary data.</text>
</comment>
<evidence type="ECO:0000313" key="2">
    <source>
        <dbReference type="Proteomes" id="UP001432027"/>
    </source>
</evidence>
<proteinExistence type="predicted"/>
<name>A0AAV5SZW7_9BILA</name>
<dbReference type="AlphaFoldDB" id="A0AAV5SZW7"/>
<feature type="non-terminal residue" evidence="1">
    <location>
        <position position="1"/>
    </location>
</feature>
<accession>A0AAV5SZW7</accession>
<protein>
    <recommendedName>
        <fullName evidence="3">G protein-coupled receptor</fullName>
    </recommendedName>
</protein>